<keyword evidence="2" id="KW-1185">Reference proteome</keyword>
<proteinExistence type="predicted"/>
<gene>
    <name evidence="1" type="ORF">ACFSM5_13810</name>
</gene>
<protein>
    <submittedName>
        <fullName evidence="1">Uncharacterized protein</fullName>
    </submittedName>
</protein>
<name>A0ABW5DTH5_9PROT</name>
<sequence length="162" mass="18204">MAFLRSVYQGAMAAGWIFKDLRQGEGQWLPLRSLTFRRPGGRHGLVFARPDTRDINGMLALSSHANVYGLRILWMVDEMPNLVPMANKPMVPMAGEDAVVPPEGPALPVAEFVELALSGWMRFSDSRRRWVWSDPQGDPEALDPRIIQALHRKELERARSAG</sequence>
<dbReference type="RefSeq" id="WP_379877015.1">
    <property type="nucleotide sequence ID" value="NZ_JBHUIP010000012.1"/>
</dbReference>
<reference evidence="2" key="1">
    <citation type="journal article" date="2019" name="Int. J. Syst. Evol. Microbiol.">
        <title>The Global Catalogue of Microorganisms (GCM) 10K type strain sequencing project: providing services to taxonomists for standard genome sequencing and annotation.</title>
        <authorList>
            <consortium name="The Broad Institute Genomics Platform"/>
            <consortium name="The Broad Institute Genome Sequencing Center for Infectious Disease"/>
            <person name="Wu L."/>
            <person name="Ma J."/>
        </authorList>
    </citation>
    <scope>NUCLEOTIDE SEQUENCE [LARGE SCALE GENOMIC DNA]</scope>
    <source>
        <strain evidence="2">CGMCC 1.19062</strain>
    </source>
</reference>
<organism evidence="1 2">
    <name type="scientific">Lacibacterium aquatile</name>
    <dbReference type="NCBI Taxonomy" id="1168082"/>
    <lineage>
        <taxon>Bacteria</taxon>
        <taxon>Pseudomonadati</taxon>
        <taxon>Pseudomonadota</taxon>
        <taxon>Alphaproteobacteria</taxon>
        <taxon>Rhodospirillales</taxon>
        <taxon>Rhodospirillaceae</taxon>
    </lineage>
</organism>
<comment type="caution">
    <text evidence="1">The sequence shown here is derived from an EMBL/GenBank/DDBJ whole genome shotgun (WGS) entry which is preliminary data.</text>
</comment>
<dbReference type="EMBL" id="JBHUIP010000012">
    <property type="protein sequence ID" value="MFD2263973.1"/>
    <property type="molecule type" value="Genomic_DNA"/>
</dbReference>
<accession>A0ABW5DTH5</accession>
<evidence type="ECO:0000313" key="1">
    <source>
        <dbReference type="EMBL" id="MFD2263973.1"/>
    </source>
</evidence>
<evidence type="ECO:0000313" key="2">
    <source>
        <dbReference type="Proteomes" id="UP001597295"/>
    </source>
</evidence>
<dbReference type="Proteomes" id="UP001597295">
    <property type="component" value="Unassembled WGS sequence"/>
</dbReference>